<dbReference type="GO" id="GO:0016491">
    <property type="term" value="F:oxidoreductase activity"/>
    <property type="evidence" value="ECO:0007669"/>
    <property type="project" value="TreeGrafter"/>
</dbReference>
<proteinExistence type="inferred from homology"/>
<dbReference type="Gene3D" id="3.40.50.720">
    <property type="entry name" value="NAD(P)-binding Rossmann-like Domain"/>
    <property type="match status" value="1"/>
</dbReference>
<accession>A0AAD9Z172</accession>
<dbReference type="Pfam" id="PF13561">
    <property type="entry name" value="adh_short_C2"/>
    <property type="match status" value="1"/>
</dbReference>
<sequence length="269" mass="29552">MSKPWLLVSPASRGIGLQLARHLLKTTDAPVIATARNDLGDTSEQILDGLDVDKQRFKVLELDVTDEDTIARASSHCNQLFPTSTHHLRLAFCIPGILHPEKSLQQIEYNNALSTFKINALGPLMLSKHFSGLLPRKSVQLDPSDNLPPSAVLALMSARVGSISDNKLGGWYSYRASKAAVNSIAKSVDIYLQQRCGEKGMCMSLHPGTVKTGLSEDFWGSTPKEKLFSVEFSAEKLVNVVNTVGLGGRGKCWDWEGERDSTMNDQGWR</sequence>
<gene>
    <name evidence="2" type="ORF">OEA41_005519</name>
</gene>
<dbReference type="SUPFAM" id="SSF51735">
    <property type="entry name" value="NAD(P)-binding Rossmann-fold domains"/>
    <property type="match status" value="1"/>
</dbReference>
<comment type="similarity">
    <text evidence="1">Belongs to the short-chain dehydrogenases/reductases (SDR) family.</text>
</comment>
<comment type="caution">
    <text evidence="2">The sequence shown here is derived from an EMBL/GenBank/DDBJ whole genome shotgun (WGS) entry which is preliminary data.</text>
</comment>
<dbReference type="InterPro" id="IPR051468">
    <property type="entry name" value="Fungal_SecMetab_SDRs"/>
</dbReference>
<dbReference type="CDD" id="cd05325">
    <property type="entry name" value="carb_red_sniffer_like_SDR_c"/>
    <property type="match status" value="1"/>
</dbReference>
<dbReference type="InterPro" id="IPR036291">
    <property type="entry name" value="NAD(P)-bd_dom_sf"/>
</dbReference>
<evidence type="ECO:0000256" key="1">
    <source>
        <dbReference type="ARBA" id="ARBA00006484"/>
    </source>
</evidence>
<name>A0AAD9Z172_9LECA</name>
<dbReference type="Proteomes" id="UP001276659">
    <property type="component" value="Unassembled WGS sequence"/>
</dbReference>
<evidence type="ECO:0000313" key="3">
    <source>
        <dbReference type="Proteomes" id="UP001276659"/>
    </source>
</evidence>
<dbReference type="PANTHER" id="PTHR43544">
    <property type="entry name" value="SHORT-CHAIN DEHYDROGENASE/REDUCTASE"/>
    <property type="match status" value="1"/>
</dbReference>
<evidence type="ECO:0000313" key="2">
    <source>
        <dbReference type="EMBL" id="KAK3169071.1"/>
    </source>
</evidence>
<keyword evidence="3" id="KW-1185">Reference proteome</keyword>
<dbReference type="EMBL" id="JASNWA010000010">
    <property type="protein sequence ID" value="KAK3169071.1"/>
    <property type="molecule type" value="Genomic_DNA"/>
</dbReference>
<evidence type="ECO:0008006" key="4">
    <source>
        <dbReference type="Google" id="ProtNLM"/>
    </source>
</evidence>
<dbReference type="PANTHER" id="PTHR43544:SF12">
    <property type="entry name" value="NAD(P)-BINDING ROSSMANN-FOLD SUPERFAMILY PROTEIN"/>
    <property type="match status" value="1"/>
</dbReference>
<dbReference type="GO" id="GO:0005737">
    <property type="term" value="C:cytoplasm"/>
    <property type="evidence" value="ECO:0007669"/>
    <property type="project" value="TreeGrafter"/>
</dbReference>
<dbReference type="InterPro" id="IPR002347">
    <property type="entry name" value="SDR_fam"/>
</dbReference>
<reference evidence="2" key="1">
    <citation type="submission" date="2022-11" db="EMBL/GenBank/DDBJ databases">
        <title>Chromosomal genome sequence assembly and mating type (MAT) locus characterization of the leprose asexual lichenized fungus Lepraria neglecta (Nyl.) Erichsen.</title>
        <authorList>
            <person name="Allen J.L."/>
            <person name="Pfeffer B."/>
        </authorList>
    </citation>
    <scope>NUCLEOTIDE SEQUENCE</scope>
    <source>
        <strain evidence="2">Allen 5258</strain>
    </source>
</reference>
<organism evidence="2 3">
    <name type="scientific">Lepraria neglecta</name>
    <dbReference type="NCBI Taxonomy" id="209136"/>
    <lineage>
        <taxon>Eukaryota</taxon>
        <taxon>Fungi</taxon>
        <taxon>Dikarya</taxon>
        <taxon>Ascomycota</taxon>
        <taxon>Pezizomycotina</taxon>
        <taxon>Lecanoromycetes</taxon>
        <taxon>OSLEUM clade</taxon>
        <taxon>Lecanoromycetidae</taxon>
        <taxon>Lecanorales</taxon>
        <taxon>Lecanorineae</taxon>
        <taxon>Stereocaulaceae</taxon>
        <taxon>Lepraria</taxon>
    </lineage>
</organism>
<protein>
    <recommendedName>
        <fullName evidence="4">NAD(P)-binding protein</fullName>
    </recommendedName>
</protein>
<dbReference type="AlphaFoldDB" id="A0AAD9Z172"/>